<keyword evidence="2" id="KW-0813">Transport</keyword>
<dbReference type="InterPro" id="IPR000914">
    <property type="entry name" value="SBP_5_dom"/>
</dbReference>
<sequence>NLYSSIQQIQVLNDREFLILLNYPDHELEIGLTNPLMSILKRENNKIFTSGRYAIEEIEKNKIKLKKNKYYFDQSSIFENVEIKGELNSYQRLINSLNLPNYYSYDLYKEDIETAKKIGNLRGEKIVKDTVYDIISLVFGNKKNYSLNDRKALESLLNREATTICPQEMFDIKISFLEKNYSRREAIKILKNSGHFEKKIKIMCLNTIHNRNFAQYVAHDLIQNGLNVDIEIYNLDKFLNKLRSKDYDIALYNITINSVYPLTSLEKTIVGELIDYELEDSLLPFFNLFKEERNKEYKERIIDKIFYLTYSSRYFIPLAHKQTYILKSENIVGMK</sequence>
<comment type="caution">
    <text evidence="5">The sequence shown here is derived from an EMBL/GenBank/DDBJ whole genome shotgun (WGS) entry which is preliminary data.</text>
</comment>
<evidence type="ECO:0000259" key="4">
    <source>
        <dbReference type="Pfam" id="PF00496"/>
    </source>
</evidence>
<gene>
    <name evidence="5" type="ORF">H6A04_04285</name>
</gene>
<dbReference type="Gene3D" id="3.10.105.10">
    <property type="entry name" value="Dipeptide-binding Protein, Domain 3"/>
    <property type="match status" value="1"/>
</dbReference>
<dbReference type="SUPFAM" id="SSF53850">
    <property type="entry name" value="Periplasmic binding protein-like II"/>
    <property type="match status" value="1"/>
</dbReference>
<evidence type="ECO:0000313" key="6">
    <source>
        <dbReference type="Proteomes" id="UP000728968"/>
    </source>
</evidence>
<dbReference type="Pfam" id="PF00496">
    <property type="entry name" value="SBP_bac_5"/>
    <property type="match status" value="1"/>
</dbReference>
<accession>A0ABS2G203</accession>
<evidence type="ECO:0000256" key="1">
    <source>
        <dbReference type="ARBA" id="ARBA00005695"/>
    </source>
</evidence>
<dbReference type="PANTHER" id="PTHR30290:SF9">
    <property type="entry name" value="OLIGOPEPTIDE-BINDING PROTEIN APPA"/>
    <property type="match status" value="1"/>
</dbReference>
<dbReference type="Proteomes" id="UP000728968">
    <property type="component" value="Unassembled WGS sequence"/>
</dbReference>
<dbReference type="PANTHER" id="PTHR30290">
    <property type="entry name" value="PERIPLASMIC BINDING COMPONENT OF ABC TRANSPORTER"/>
    <property type="match status" value="1"/>
</dbReference>
<organism evidence="5 6">
    <name type="scientific">Fusobacterium mortiferum</name>
    <dbReference type="NCBI Taxonomy" id="850"/>
    <lineage>
        <taxon>Bacteria</taxon>
        <taxon>Fusobacteriati</taxon>
        <taxon>Fusobacteriota</taxon>
        <taxon>Fusobacteriia</taxon>
        <taxon>Fusobacteriales</taxon>
        <taxon>Fusobacteriaceae</taxon>
        <taxon>Fusobacterium</taxon>
    </lineage>
</organism>
<evidence type="ECO:0000256" key="3">
    <source>
        <dbReference type="ARBA" id="ARBA00022729"/>
    </source>
</evidence>
<keyword evidence="6" id="KW-1185">Reference proteome</keyword>
<dbReference type="InterPro" id="IPR039424">
    <property type="entry name" value="SBP_5"/>
</dbReference>
<keyword evidence="3" id="KW-0732">Signal</keyword>
<proteinExistence type="inferred from homology"/>
<comment type="similarity">
    <text evidence="1">Belongs to the bacterial solute-binding protein 5 family.</text>
</comment>
<dbReference type="Gene3D" id="3.40.190.10">
    <property type="entry name" value="Periplasmic binding protein-like II"/>
    <property type="match status" value="1"/>
</dbReference>
<protein>
    <recommendedName>
        <fullName evidence="4">Solute-binding protein family 5 domain-containing protein</fullName>
    </recommendedName>
</protein>
<feature type="domain" description="Solute-binding protein family 5" evidence="4">
    <location>
        <begin position="5"/>
        <end position="265"/>
    </location>
</feature>
<feature type="non-terminal residue" evidence="5">
    <location>
        <position position="1"/>
    </location>
</feature>
<reference evidence="5 6" key="1">
    <citation type="journal article" date="2021" name="Sci. Rep.">
        <title>The distribution of antibiotic resistance genes in chicken gut microbiota commensals.</title>
        <authorList>
            <person name="Juricova H."/>
            <person name="Matiasovicova J."/>
            <person name="Kubasova T."/>
            <person name="Cejkova D."/>
            <person name="Rychlik I."/>
        </authorList>
    </citation>
    <scope>NUCLEOTIDE SEQUENCE [LARGE SCALE GENOMIC DNA]</scope>
    <source>
        <strain evidence="5 6">An425</strain>
    </source>
</reference>
<name>A0ABS2G203_FUSMR</name>
<dbReference type="RefSeq" id="WP_204715935.1">
    <property type="nucleotide sequence ID" value="NZ_JACJLT010000025.1"/>
</dbReference>
<evidence type="ECO:0000256" key="2">
    <source>
        <dbReference type="ARBA" id="ARBA00022448"/>
    </source>
</evidence>
<evidence type="ECO:0000313" key="5">
    <source>
        <dbReference type="EMBL" id="MBM6874877.1"/>
    </source>
</evidence>
<dbReference type="EMBL" id="JACJLT010000025">
    <property type="protein sequence ID" value="MBM6874877.1"/>
    <property type="molecule type" value="Genomic_DNA"/>
</dbReference>